<accession>A0ABX5VK72</accession>
<sequence>MTPIQTAELYNAGDGVRVEVSDDVRVENLMVLTDGEGGEGLVFGALVNDSAEEVLMSVAIGDGGIQLPVLPDGSVLLGSEELVVIPQTPAAPGGMVEAVVEVSGYGVFEVLVPVLDGTLPQYEEYAG</sequence>
<organism evidence="1 2">
    <name type="scientific">Georgenia wutianyii</name>
    <dbReference type="NCBI Taxonomy" id="2585135"/>
    <lineage>
        <taxon>Bacteria</taxon>
        <taxon>Bacillati</taxon>
        <taxon>Actinomycetota</taxon>
        <taxon>Actinomycetes</taxon>
        <taxon>Micrococcales</taxon>
        <taxon>Bogoriellaceae</taxon>
        <taxon>Georgenia</taxon>
    </lineage>
</organism>
<evidence type="ECO:0000313" key="1">
    <source>
        <dbReference type="EMBL" id="QDB78126.1"/>
    </source>
</evidence>
<protein>
    <submittedName>
        <fullName evidence="1">Uncharacterized protein</fullName>
    </submittedName>
</protein>
<dbReference type="Proteomes" id="UP000313948">
    <property type="component" value="Chromosome"/>
</dbReference>
<name>A0ABX5VK72_9MICO</name>
<gene>
    <name evidence="1" type="ORF">FE251_01130</name>
</gene>
<dbReference type="EMBL" id="CP040899">
    <property type="protein sequence ID" value="QDB78126.1"/>
    <property type="molecule type" value="Genomic_DNA"/>
</dbReference>
<reference evidence="1 2" key="1">
    <citation type="submission" date="2019-05" db="EMBL/GenBank/DDBJ databases">
        <title>Georgenia *** sp. nov., and Georgenia *** sp. nov., isolated from the intestinal contents of plateau pika (Ochotona curzoniae) in the Qinghai-Tibet plateau of China.</title>
        <authorList>
            <person name="Tian Z."/>
        </authorList>
    </citation>
    <scope>NUCLEOTIDE SEQUENCE [LARGE SCALE GENOMIC DNA]</scope>
    <source>
        <strain evidence="1 2">Z294</strain>
    </source>
</reference>
<proteinExistence type="predicted"/>
<dbReference type="RefSeq" id="WP_139072776.1">
    <property type="nucleotide sequence ID" value="NZ_CP040899.1"/>
</dbReference>
<keyword evidence="2" id="KW-1185">Reference proteome</keyword>
<evidence type="ECO:0000313" key="2">
    <source>
        <dbReference type="Proteomes" id="UP000313948"/>
    </source>
</evidence>